<keyword evidence="3" id="KW-1185">Reference proteome</keyword>
<evidence type="ECO:0000313" key="2">
    <source>
        <dbReference type="EMBL" id="CAA7261988.1"/>
    </source>
</evidence>
<accession>A0A8S0WYG5</accession>
<dbReference type="InterPro" id="IPR018535">
    <property type="entry name" value="DUF1996"/>
</dbReference>
<name>A0A8S0WYG5_CYCAE</name>
<feature type="domain" description="DUF1996" evidence="1">
    <location>
        <begin position="72"/>
        <end position="122"/>
    </location>
</feature>
<dbReference type="PANTHER" id="PTHR43662">
    <property type="match status" value="1"/>
</dbReference>
<dbReference type="Proteomes" id="UP000467700">
    <property type="component" value="Unassembled WGS sequence"/>
</dbReference>
<feature type="domain" description="DUF1996" evidence="1">
    <location>
        <begin position="155"/>
        <end position="281"/>
    </location>
</feature>
<evidence type="ECO:0000259" key="1">
    <source>
        <dbReference type="Pfam" id="PF09362"/>
    </source>
</evidence>
<dbReference type="Pfam" id="PF09362">
    <property type="entry name" value="DUF1996"/>
    <property type="match status" value="2"/>
</dbReference>
<comment type="caution">
    <text evidence="2">The sequence shown here is derived from an EMBL/GenBank/DDBJ whole genome shotgun (WGS) entry which is preliminary data.</text>
</comment>
<proteinExistence type="predicted"/>
<reference evidence="2 3" key="1">
    <citation type="submission" date="2020-01" db="EMBL/GenBank/DDBJ databases">
        <authorList>
            <person name="Gupta K D."/>
        </authorList>
    </citation>
    <scope>NUCLEOTIDE SEQUENCE [LARGE SCALE GENOMIC DNA]</scope>
</reference>
<sequence>MKAALLLAIPVRRLFSSPEPLSMKVDLFNDASRNSTKLPGFGSLFLFLGLVTNCQAYWLMAANNVLTTQRIDPVVDPGQVSTHVHSILGGSNFGLNTSTAALRLSECTSIPVREDKSNYWYPIYRSARLLVQRYAWDDNGLSRRCDPTLRTFDPSSFAQHAVTFLCLNFNGVSARFDELPGHRCPSGIRSQINFPSCWDGVNIDSVDHQSHVAFLSSGPDNGTCSDPRFPKTLPRIFLEVYWYTQAFDESRRHAKVPSQPFVFSNGDPIGYSYHADFINGWDVGVLEGAVNECNCNPYGDPSCCIAKGIFSMNQFNRSYISNIVDELTLGSLDALPGNNPVQAHCYETFVDPVTPALLSPVYALHSTDQPPPRGTVSLSAQTAIVSQTATGRCIGNRARGLAPSGVMAILSALILLSVRPLI</sequence>
<dbReference type="PANTHER" id="PTHR43662:SF3">
    <property type="entry name" value="DOMAIN PROTEIN, PUTATIVE (AFU_ORTHOLOGUE AFUA_6G11970)-RELATED"/>
    <property type="match status" value="1"/>
</dbReference>
<dbReference type="AlphaFoldDB" id="A0A8S0WYG5"/>
<dbReference type="EMBL" id="CACVBS010000035">
    <property type="protein sequence ID" value="CAA7261988.1"/>
    <property type="molecule type" value="Genomic_DNA"/>
</dbReference>
<protein>
    <recommendedName>
        <fullName evidence="1">DUF1996 domain-containing protein</fullName>
    </recommendedName>
</protein>
<gene>
    <name evidence="2" type="ORF">AAE3_LOCUS4251</name>
</gene>
<evidence type="ECO:0000313" key="3">
    <source>
        <dbReference type="Proteomes" id="UP000467700"/>
    </source>
</evidence>
<organism evidence="2 3">
    <name type="scientific">Cyclocybe aegerita</name>
    <name type="common">Black poplar mushroom</name>
    <name type="synonym">Agrocybe aegerita</name>
    <dbReference type="NCBI Taxonomy" id="1973307"/>
    <lineage>
        <taxon>Eukaryota</taxon>
        <taxon>Fungi</taxon>
        <taxon>Dikarya</taxon>
        <taxon>Basidiomycota</taxon>
        <taxon>Agaricomycotina</taxon>
        <taxon>Agaricomycetes</taxon>
        <taxon>Agaricomycetidae</taxon>
        <taxon>Agaricales</taxon>
        <taxon>Agaricineae</taxon>
        <taxon>Bolbitiaceae</taxon>
        <taxon>Cyclocybe</taxon>
    </lineage>
</organism>
<dbReference type="OrthoDB" id="74764at2759"/>